<sequence>MASIMTHILIFNKESKKEKDKDMNPTQYSVQETRAKDVSIKINQQEFEVKGVCKSFLFTSSSLYKHKRKQPS</sequence>
<organism evidence="1 2">
    <name type="scientific">Legionella steelei</name>
    <dbReference type="NCBI Taxonomy" id="947033"/>
    <lineage>
        <taxon>Bacteria</taxon>
        <taxon>Pseudomonadati</taxon>
        <taxon>Pseudomonadota</taxon>
        <taxon>Gammaproteobacteria</taxon>
        <taxon>Legionellales</taxon>
        <taxon>Legionellaceae</taxon>
        <taxon>Legionella</taxon>
    </lineage>
</organism>
<dbReference type="PATRIC" id="fig|947033.5.peg.722"/>
<dbReference type="AlphaFoldDB" id="A0A0W0ZMD1"/>
<name>A0A0W0ZMD1_9GAMM</name>
<comment type="caution">
    <text evidence="1">The sequence shown here is derived from an EMBL/GenBank/DDBJ whole genome shotgun (WGS) entry which is preliminary data.</text>
</comment>
<gene>
    <name evidence="1" type="ORF">Lste_0677</name>
</gene>
<evidence type="ECO:0000313" key="2">
    <source>
        <dbReference type="Proteomes" id="UP000054926"/>
    </source>
</evidence>
<proteinExistence type="predicted"/>
<protein>
    <submittedName>
        <fullName evidence="1">Uncharacterized protein</fullName>
    </submittedName>
</protein>
<evidence type="ECO:0000313" key="1">
    <source>
        <dbReference type="EMBL" id="KTD70073.1"/>
    </source>
</evidence>
<dbReference type="Proteomes" id="UP000054926">
    <property type="component" value="Unassembled WGS sequence"/>
</dbReference>
<dbReference type="EMBL" id="LNYY01000016">
    <property type="protein sequence ID" value="KTD70073.1"/>
    <property type="molecule type" value="Genomic_DNA"/>
</dbReference>
<dbReference type="STRING" id="947033.Lste_0677"/>
<accession>A0A0W0ZMD1</accession>
<reference evidence="1 2" key="1">
    <citation type="submission" date="2015-11" db="EMBL/GenBank/DDBJ databases">
        <title>Genomic analysis of 38 Legionella species identifies large and diverse effector repertoires.</title>
        <authorList>
            <person name="Burstein D."/>
            <person name="Amaro F."/>
            <person name="Zusman T."/>
            <person name="Lifshitz Z."/>
            <person name="Cohen O."/>
            <person name="Gilbert J.A."/>
            <person name="Pupko T."/>
            <person name="Shuman H.A."/>
            <person name="Segal G."/>
        </authorList>
    </citation>
    <scope>NUCLEOTIDE SEQUENCE [LARGE SCALE GENOMIC DNA]</scope>
    <source>
        <strain evidence="1 2">IMVS3376</strain>
    </source>
</reference>
<keyword evidence="2" id="KW-1185">Reference proteome</keyword>